<organism evidence="2 3">
    <name type="scientific">Alteromonas halophila</name>
    <dbReference type="NCBI Taxonomy" id="516698"/>
    <lineage>
        <taxon>Bacteria</taxon>
        <taxon>Pseudomonadati</taxon>
        <taxon>Pseudomonadota</taxon>
        <taxon>Gammaproteobacteria</taxon>
        <taxon>Alteromonadales</taxon>
        <taxon>Alteromonadaceae</taxon>
        <taxon>Alteromonas/Salinimonas group</taxon>
        <taxon>Alteromonas</taxon>
    </lineage>
</organism>
<proteinExistence type="predicted"/>
<sequence length="172" mass="18894">MGELILHTLPVVFAIASFWSNTERKLLLLNLGLCVSIASLLLLQQAWGGALVITVAGLSTTYRLVTQRLLGKAATYVTIVIMSSLVGVINNLTGQTGILELMPVMTFIFYRYGELHCREAGLRLCMVIGSGLFTVYGVLTETWGLALTELLFAFSNSWFYLRLRRNAAQSAA</sequence>
<name>A0A918JG75_9ALTE</name>
<keyword evidence="1" id="KW-0812">Transmembrane</keyword>
<feature type="transmembrane region" description="Helical" evidence="1">
    <location>
        <begin position="30"/>
        <end position="57"/>
    </location>
</feature>
<evidence type="ECO:0000256" key="1">
    <source>
        <dbReference type="SAM" id="Phobius"/>
    </source>
</evidence>
<dbReference type="RefSeq" id="WP_189403896.1">
    <property type="nucleotide sequence ID" value="NZ_BMXP01000002.1"/>
</dbReference>
<feature type="transmembrane region" description="Helical" evidence="1">
    <location>
        <begin position="120"/>
        <end position="139"/>
    </location>
</feature>
<evidence type="ECO:0000313" key="3">
    <source>
        <dbReference type="Proteomes" id="UP000631300"/>
    </source>
</evidence>
<keyword evidence="1" id="KW-0472">Membrane</keyword>
<protein>
    <recommendedName>
        <fullName evidence="4">Formyltetrahydrofolate deformylase</fullName>
    </recommendedName>
</protein>
<feature type="transmembrane region" description="Helical" evidence="1">
    <location>
        <begin position="69"/>
        <end position="89"/>
    </location>
</feature>
<dbReference type="AlphaFoldDB" id="A0A918JG75"/>
<comment type="caution">
    <text evidence="2">The sequence shown here is derived from an EMBL/GenBank/DDBJ whole genome shotgun (WGS) entry which is preliminary data.</text>
</comment>
<evidence type="ECO:0008006" key="4">
    <source>
        <dbReference type="Google" id="ProtNLM"/>
    </source>
</evidence>
<dbReference type="Pfam" id="PF10688">
    <property type="entry name" value="Imp-YgjV"/>
    <property type="match status" value="1"/>
</dbReference>
<accession>A0A918JG75</accession>
<feature type="transmembrane region" description="Helical" evidence="1">
    <location>
        <begin position="145"/>
        <end position="163"/>
    </location>
</feature>
<reference evidence="2" key="1">
    <citation type="journal article" date="2014" name="Int. J. Syst. Evol. Microbiol.">
        <title>Complete genome sequence of Corynebacterium casei LMG S-19264T (=DSM 44701T), isolated from a smear-ripened cheese.</title>
        <authorList>
            <consortium name="US DOE Joint Genome Institute (JGI-PGF)"/>
            <person name="Walter F."/>
            <person name="Albersmeier A."/>
            <person name="Kalinowski J."/>
            <person name="Ruckert C."/>
        </authorList>
    </citation>
    <scope>NUCLEOTIDE SEQUENCE</scope>
    <source>
        <strain evidence="2">KCTC 22164</strain>
    </source>
</reference>
<dbReference type="InterPro" id="IPR019629">
    <property type="entry name" value="Uncharacterised_HI1736/YgjV"/>
</dbReference>
<gene>
    <name evidence="2" type="ORF">GCM10007391_08860</name>
</gene>
<keyword evidence="1" id="KW-1133">Transmembrane helix</keyword>
<evidence type="ECO:0000313" key="2">
    <source>
        <dbReference type="EMBL" id="GGW78483.1"/>
    </source>
</evidence>
<dbReference type="EMBL" id="BMXP01000002">
    <property type="protein sequence ID" value="GGW78483.1"/>
    <property type="molecule type" value="Genomic_DNA"/>
</dbReference>
<dbReference type="Proteomes" id="UP000631300">
    <property type="component" value="Unassembled WGS sequence"/>
</dbReference>
<reference evidence="2" key="2">
    <citation type="submission" date="2020-09" db="EMBL/GenBank/DDBJ databases">
        <authorList>
            <person name="Sun Q."/>
            <person name="Kim S."/>
        </authorList>
    </citation>
    <scope>NUCLEOTIDE SEQUENCE</scope>
    <source>
        <strain evidence="2">KCTC 22164</strain>
    </source>
</reference>
<keyword evidence="3" id="KW-1185">Reference proteome</keyword>